<evidence type="ECO:0000313" key="1">
    <source>
        <dbReference type="EMBL" id="MUL28493.1"/>
    </source>
</evidence>
<comment type="caution">
    <text evidence="1">The sequence shown here is derived from an EMBL/GenBank/DDBJ whole genome shotgun (WGS) entry which is preliminary data.</text>
</comment>
<sequence>MPKTKFIIYKYSFLKEENLFTKKNETKEEAINKALETFSSLFESKSLDVYHSKKDGTPCKYSNQIERTLDGVTYLRICDHIERTRVKDFKETLEDTEPFCAVVVDTRAGYEQIAIERKSDVFRGETDKIRNLLQDAFNRVLIKYGFKIAIKRKIKVTDFWHTVHEQVHKNKDTIRKIIIDFPDPDKNINLDTSPGMLDSLKLYSSIAKLTNANDCQILLSTTKDKTLTLQRAENDVTHIVDLCCRYGYNISVYFRQMGVYRSKEKMNACYWMEDDILTDFVNKKLVNYGEGDTFELVRWLTDIKNITEGFEDEKPRAKRRKRSA</sequence>
<accession>A0A7C9LBG8</accession>
<dbReference type="EMBL" id="VVIQ01000010">
    <property type="protein sequence ID" value="MUL28493.1"/>
    <property type="molecule type" value="Genomic_DNA"/>
</dbReference>
<dbReference type="AlphaFoldDB" id="A0A7C9LBG8"/>
<keyword evidence="2" id="KW-1185">Reference proteome</keyword>
<organism evidence="1 2">
    <name type="scientific">Prevotella vespertina</name>
    <dbReference type="NCBI Taxonomy" id="2608404"/>
    <lineage>
        <taxon>Bacteria</taxon>
        <taxon>Pseudomonadati</taxon>
        <taxon>Bacteroidota</taxon>
        <taxon>Bacteroidia</taxon>
        <taxon>Bacteroidales</taxon>
        <taxon>Prevotellaceae</taxon>
        <taxon>Prevotella</taxon>
    </lineage>
</organism>
<evidence type="ECO:0000313" key="2">
    <source>
        <dbReference type="Proteomes" id="UP000482295"/>
    </source>
</evidence>
<protein>
    <submittedName>
        <fullName evidence="1">Uncharacterized protein</fullName>
    </submittedName>
</protein>
<proteinExistence type="predicted"/>
<reference evidence="1 2" key="1">
    <citation type="submission" date="2019-09" db="EMBL/GenBank/DDBJ databases">
        <title>Prevotella A2879 sp. nov., isolated from an abscess of a patient.</title>
        <authorList>
            <person name="Buhl M."/>
            <person name="Oberhettinger P."/>
        </authorList>
    </citation>
    <scope>NUCLEOTIDE SEQUENCE [LARGE SCALE GENOMIC DNA]</scope>
    <source>
        <strain evidence="1 2">A2879</strain>
    </source>
</reference>
<dbReference type="RefSeq" id="WP_155716382.1">
    <property type="nucleotide sequence ID" value="NZ_VVIQ01000010.1"/>
</dbReference>
<dbReference type="Proteomes" id="UP000482295">
    <property type="component" value="Unassembled WGS sequence"/>
</dbReference>
<name>A0A7C9LBG8_9BACT</name>
<gene>
    <name evidence="1" type="ORF">F0475_09310</name>
</gene>